<name>A6UUY4_META3</name>
<dbReference type="InterPro" id="IPR050682">
    <property type="entry name" value="ModA/WtpA"/>
</dbReference>
<dbReference type="KEGG" id="mae:Maeo_0723"/>
<dbReference type="HOGENOM" id="CLU_065520_2_2_2"/>
<dbReference type="Proteomes" id="UP000001106">
    <property type="component" value="Chromosome"/>
</dbReference>
<dbReference type="Pfam" id="PF13531">
    <property type="entry name" value="SBP_bac_11"/>
    <property type="match status" value="1"/>
</dbReference>
<evidence type="ECO:0000256" key="2">
    <source>
        <dbReference type="ARBA" id="ARBA00022729"/>
    </source>
</evidence>
<evidence type="ECO:0000313" key="4">
    <source>
        <dbReference type="Proteomes" id="UP000001106"/>
    </source>
</evidence>
<accession>A6UUY4</accession>
<dbReference type="PANTHER" id="PTHR30632">
    <property type="entry name" value="MOLYBDATE-BINDING PERIPLASMIC PROTEIN"/>
    <property type="match status" value="1"/>
</dbReference>
<dbReference type="PIRSF" id="PIRSF004846">
    <property type="entry name" value="ModA"/>
    <property type="match status" value="1"/>
</dbReference>
<dbReference type="SUPFAM" id="SSF53850">
    <property type="entry name" value="Periplasmic binding protein-like II"/>
    <property type="match status" value="1"/>
</dbReference>
<keyword evidence="4" id="KW-1185">Reference proteome</keyword>
<dbReference type="OrthoDB" id="15033at2157"/>
<dbReference type="GO" id="GO:0030973">
    <property type="term" value="F:molybdate ion binding"/>
    <property type="evidence" value="ECO:0007669"/>
    <property type="project" value="TreeGrafter"/>
</dbReference>
<gene>
    <name evidence="3" type="ordered locus">Maeo_0723</name>
</gene>
<sequence length="287" mass="32368">MNKLTIILIGIIGISLMFSGCVSDASKTGTTTTTETPTLVVYSCGGPTEALQEVNKEFEKKYNCKVEFTGASAGTLRKAIENGAYTDVFLPRSISHSEILTNESLMEPDYKIYQFTEWVIITPKGNPKNITKLEDLLEKDVIVYTNSKATIPAIKALKPEKELIEKIYEKSSKDYDCYRKMLDAVVDRKCDAALVERRCITLEGIKGNVEVIDIPREYLDIQKGVFTVGVMKNSKEKDLAYKYKEFVLSDEGQNILEKHGFYPVKSKKGNELLNNYYSEYKELTPAN</sequence>
<evidence type="ECO:0000256" key="1">
    <source>
        <dbReference type="ARBA" id="ARBA00022723"/>
    </source>
</evidence>
<dbReference type="GO" id="GO:0015689">
    <property type="term" value="P:molybdate ion transport"/>
    <property type="evidence" value="ECO:0007669"/>
    <property type="project" value="InterPro"/>
</dbReference>
<dbReference type="STRING" id="419665.Maeo_0723"/>
<dbReference type="RefSeq" id="WP_011973438.1">
    <property type="nucleotide sequence ID" value="NC_009635.1"/>
</dbReference>
<keyword evidence="1" id="KW-0479">Metal-binding</keyword>
<dbReference type="EMBL" id="CP000743">
    <property type="protein sequence ID" value="ABR56306.1"/>
    <property type="molecule type" value="Genomic_DNA"/>
</dbReference>
<proteinExistence type="predicted"/>
<evidence type="ECO:0000313" key="3">
    <source>
        <dbReference type="EMBL" id="ABR56306.1"/>
    </source>
</evidence>
<dbReference type="GeneID" id="5327075"/>
<dbReference type="PANTHER" id="PTHR30632:SF0">
    <property type="entry name" value="SULFATE-BINDING PROTEIN"/>
    <property type="match status" value="1"/>
</dbReference>
<dbReference type="Gene3D" id="3.40.190.10">
    <property type="entry name" value="Periplasmic binding protein-like II"/>
    <property type="match status" value="2"/>
</dbReference>
<dbReference type="InterPro" id="IPR005950">
    <property type="entry name" value="ModA"/>
</dbReference>
<dbReference type="GO" id="GO:0046872">
    <property type="term" value="F:metal ion binding"/>
    <property type="evidence" value="ECO:0007669"/>
    <property type="project" value="UniProtKB-KW"/>
</dbReference>
<dbReference type="PROSITE" id="PS51257">
    <property type="entry name" value="PROKAR_LIPOPROTEIN"/>
    <property type="match status" value="1"/>
</dbReference>
<keyword evidence="2" id="KW-0732">Signal</keyword>
<protein>
    <submittedName>
        <fullName evidence="3">Extracellular solute-binding protein family 1</fullName>
    </submittedName>
</protein>
<dbReference type="eggNOG" id="arCOG00219">
    <property type="taxonomic scope" value="Archaea"/>
</dbReference>
<organism evidence="3 4">
    <name type="scientific">Methanococcus aeolicus (strain ATCC BAA-1280 / DSM 17508 / OCM 812 / Nankai-3)</name>
    <dbReference type="NCBI Taxonomy" id="419665"/>
    <lineage>
        <taxon>Archaea</taxon>
        <taxon>Methanobacteriati</taxon>
        <taxon>Methanobacteriota</taxon>
        <taxon>Methanomada group</taxon>
        <taxon>Methanococci</taxon>
        <taxon>Methanococcales</taxon>
        <taxon>Methanococcaceae</taxon>
        <taxon>Methanococcus</taxon>
    </lineage>
</organism>
<reference evidence="3" key="1">
    <citation type="submission" date="2007-06" db="EMBL/GenBank/DDBJ databases">
        <title>Complete sequence of Methanococcus aeolicus Nankai-3.</title>
        <authorList>
            <consortium name="US DOE Joint Genome Institute"/>
            <person name="Copeland A."/>
            <person name="Lucas S."/>
            <person name="Lapidus A."/>
            <person name="Barry K."/>
            <person name="Glavina del Rio T."/>
            <person name="Dalin E."/>
            <person name="Tice H."/>
            <person name="Pitluck S."/>
            <person name="Chain P."/>
            <person name="Malfatti S."/>
            <person name="Shin M."/>
            <person name="Vergez L."/>
            <person name="Schmutz J."/>
            <person name="Larimer F."/>
            <person name="Land M."/>
            <person name="Hauser L."/>
            <person name="Kyrpides N."/>
            <person name="Lykidis A."/>
            <person name="Sieprawska-Lupa M."/>
            <person name="Whitman W.B."/>
            <person name="Richardson P."/>
        </authorList>
    </citation>
    <scope>NUCLEOTIDE SEQUENCE [LARGE SCALE GENOMIC DNA]</scope>
    <source>
        <strain evidence="3">Nankai-3</strain>
    </source>
</reference>
<dbReference type="AlphaFoldDB" id="A6UUY4"/>